<dbReference type="AlphaFoldDB" id="A0A174GCK8"/>
<organism evidence="2 3">
    <name type="scientific">Clostridium disporicum</name>
    <dbReference type="NCBI Taxonomy" id="84024"/>
    <lineage>
        <taxon>Bacteria</taxon>
        <taxon>Bacillati</taxon>
        <taxon>Bacillota</taxon>
        <taxon>Clostridia</taxon>
        <taxon>Eubacteriales</taxon>
        <taxon>Clostridiaceae</taxon>
        <taxon>Clostridium</taxon>
    </lineage>
</organism>
<dbReference type="Pfam" id="PF07963">
    <property type="entry name" value="N_methyl"/>
    <property type="match status" value="1"/>
</dbReference>
<keyword evidence="1" id="KW-0812">Transmembrane</keyword>
<dbReference type="Proteomes" id="UP000095594">
    <property type="component" value="Unassembled WGS sequence"/>
</dbReference>
<feature type="transmembrane region" description="Helical" evidence="1">
    <location>
        <begin position="7"/>
        <end position="26"/>
    </location>
</feature>
<evidence type="ECO:0000313" key="2">
    <source>
        <dbReference type="EMBL" id="CUO58599.1"/>
    </source>
</evidence>
<dbReference type="EMBL" id="CYZX01000011">
    <property type="protein sequence ID" value="CUO58599.1"/>
    <property type="molecule type" value="Genomic_DNA"/>
</dbReference>
<keyword evidence="1" id="KW-1133">Transmembrane helix</keyword>
<proteinExistence type="predicted"/>
<accession>A0A174GCK8</accession>
<gene>
    <name evidence="2" type="ORF">ERS852471_01832</name>
</gene>
<dbReference type="InterPro" id="IPR012902">
    <property type="entry name" value="N_methyl_site"/>
</dbReference>
<name>A0A174GCK8_9CLOT</name>
<protein>
    <submittedName>
        <fullName evidence="2">Prepilin-type N-cleavage/methylation domain protein</fullName>
    </submittedName>
</protein>
<reference evidence="2 3" key="1">
    <citation type="submission" date="2015-09" db="EMBL/GenBank/DDBJ databases">
        <authorList>
            <consortium name="Pathogen Informatics"/>
        </authorList>
    </citation>
    <scope>NUCLEOTIDE SEQUENCE [LARGE SCALE GENOMIC DNA]</scope>
    <source>
        <strain evidence="2 3">2789STDY5834856</strain>
    </source>
</reference>
<keyword evidence="1" id="KW-0472">Membrane</keyword>
<evidence type="ECO:0000313" key="3">
    <source>
        <dbReference type="Proteomes" id="UP000095594"/>
    </source>
</evidence>
<dbReference type="NCBIfam" id="TIGR02532">
    <property type="entry name" value="IV_pilin_GFxxxE"/>
    <property type="match status" value="1"/>
</dbReference>
<sequence>MRKRGYTLIEVIVVIAILLVIMPIFINGKSTYKLIDTITSKSLKNDIANIISFAKHYSYNTGNTGRLEINTLSGEILFIDTKNEITKNIIAKVTLPKGYKFVSDFKIPVSSKGVVSSNSIIFKSLTGEYHEVTISVGIDLVNIY</sequence>
<evidence type="ECO:0000256" key="1">
    <source>
        <dbReference type="SAM" id="Phobius"/>
    </source>
</evidence>